<comment type="caution">
    <text evidence="9">The sequence shown here is derived from an EMBL/GenBank/DDBJ whole genome shotgun (WGS) entry which is preliminary data.</text>
</comment>
<keyword evidence="4 7" id="KW-1133">Transmembrane helix</keyword>
<dbReference type="SUPFAM" id="SSF81452">
    <property type="entry name" value="Cytochrome c oxidase subunit III-like"/>
    <property type="match status" value="1"/>
</dbReference>
<dbReference type="InterPro" id="IPR035973">
    <property type="entry name" value="Cyt_c_oxidase_su3-like_sf"/>
</dbReference>
<accession>A0AAP2GVN2</accession>
<evidence type="ECO:0000313" key="9">
    <source>
        <dbReference type="EMBL" id="MBT1709227.1"/>
    </source>
</evidence>
<name>A0AAP2GVN2_9BACT</name>
<keyword evidence="5 7" id="KW-0472">Membrane</keyword>
<evidence type="ECO:0000256" key="2">
    <source>
        <dbReference type="ARBA" id="ARBA00010581"/>
    </source>
</evidence>
<organism evidence="9 10">
    <name type="scientific">Dawidia cretensis</name>
    <dbReference type="NCBI Taxonomy" id="2782350"/>
    <lineage>
        <taxon>Bacteria</taxon>
        <taxon>Pseudomonadati</taxon>
        <taxon>Bacteroidota</taxon>
        <taxon>Cytophagia</taxon>
        <taxon>Cytophagales</taxon>
        <taxon>Chryseotaleaceae</taxon>
        <taxon>Dawidia</taxon>
    </lineage>
</organism>
<comment type="similarity">
    <text evidence="2 6">Belongs to the cytochrome c oxidase subunit 3 family.</text>
</comment>
<dbReference type="AlphaFoldDB" id="A0AAP2GVN2"/>
<evidence type="ECO:0000256" key="5">
    <source>
        <dbReference type="ARBA" id="ARBA00023136"/>
    </source>
</evidence>
<dbReference type="InterPro" id="IPR024791">
    <property type="entry name" value="Cyt_c/ubiquinol_Oxase_su3"/>
</dbReference>
<evidence type="ECO:0000256" key="1">
    <source>
        <dbReference type="ARBA" id="ARBA00004141"/>
    </source>
</evidence>
<evidence type="ECO:0000256" key="6">
    <source>
        <dbReference type="RuleBase" id="RU003376"/>
    </source>
</evidence>
<dbReference type="GO" id="GO:0019646">
    <property type="term" value="P:aerobic electron transport chain"/>
    <property type="evidence" value="ECO:0007669"/>
    <property type="project" value="InterPro"/>
</dbReference>
<comment type="subcellular location">
    <subcellularLocation>
        <location evidence="6">Cell membrane</location>
        <topology evidence="6">Multi-pass membrane protein</topology>
    </subcellularLocation>
    <subcellularLocation>
        <location evidence="1">Membrane</location>
        <topology evidence="1">Multi-pass membrane protein</topology>
    </subcellularLocation>
</comment>
<evidence type="ECO:0000259" key="8">
    <source>
        <dbReference type="PROSITE" id="PS50253"/>
    </source>
</evidence>
<proteinExistence type="inferred from homology"/>
<feature type="transmembrane region" description="Helical" evidence="7">
    <location>
        <begin position="59"/>
        <end position="79"/>
    </location>
</feature>
<dbReference type="Gene3D" id="1.20.120.80">
    <property type="entry name" value="Cytochrome c oxidase, subunit III, four-helix bundle"/>
    <property type="match status" value="1"/>
</dbReference>
<dbReference type="GO" id="GO:0004129">
    <property type="term" value="F:cytochrome-c oxidase activity"/>
    <property type="evidence" value="ECO:0007669"/>
    <property type="project" value="InterPro"/>
</dbReference>
<feature type="transmembrane region" description="Helical" evidence="7">
    <location>
        <begin position="22"/>
        <end position="44"/>
    </location>
</feature>
<evidence type="ECO:0000256" key="3">
    <source>
        <dbReference type="ARBA" id="ARBA00022692"/>
    </source>
</evidence>
<dbReference type="Proteomes" id="UP001319080">
    <property type="component" value="Unassembled WGS sequence"/>
</dbReference>
<evidence type="ECO:0000256" key="7">
    <source>
        <dbReference type="SAM" id="Phobius"/>
    </source>
</evidence>
<dbReference type="EMBL" id="JAHESE010000011">
    <property type="protein sequence ID" value="MBT1709227.1"/>
    <property type="molecule type" value="Genomic_DNA"/>
</dbReference>
<dbReference type="InterPro" id="IPR013833">
    <property type="entry name" value="Cyt_c_oxidase_su3_a-hlx"/>
</dbReference>
<keyword evidence="3 6" id="KW-0812">Transmembrane</keyword>
<evidence type="ECO:0000256" key="4">
    <source>
        <dbReference type="ARBA" id="ARBA00022989"/>
    </source>
</evidence>
<dbReference type="PANTHER" id="PTHR11403">
    <property type="entry name" value="CYTOCHROME C OXIDASE SUBUNIT III"/>
    <property type="match status" value="1"/>
</dbReference>
<dbReference type="InterPro" id="IPR000298">
    <property type="entry name" value="Cyt_c_oxidase-like_su3"/>
</dbReference>
<keyword evidence="10" id="KW-1185">Reference proteome</keyword>
<feature type="domain" description="Heme-copper oxidase subunit III family profile" evidence="8">
    <location>
        <begin position="21"/>
        <end position="194"/>
    </location>
</feature>
<gene>
    <name evidence="9" type="ORF">KK062_13375</name>
</gene>
<dbReference type="GO" id="GO:0005886">
    <property type="term" value="C:plasma membrane"/>
    <property type="evidence" value="ECO:0007669"/>
    <property type="project" value="UniProtKB-SubCell"/>
</dbReference>
<feature type="transmembrane region" description="Helical" evidence="7">
    <location>
        <begin position="91"/>
        <end position="110"/>
    </location>
</feature>
<feature type="transmembrane region" description="Helical" evidence="7">
    <location>
        <begin position="174"/>
        <end position="192"/>
    </location>
</feature>
<protein>
    <submittedName>
        <fullName evidence="9">Cytochrome c oxidase subunit 3</fullName>
    </submittedName>
</protein>
<dbReference type="PROSITE" id="PS50253">
    <property type="entry name" value="COX3"/>
    <property type="match status" value="1"/>
</dbReference>
<sequence>MAVDIKIVEEAREPRSMNPRKFGLWLFMATVVMLFGAWTSAYIVKRGDMGWSEIILPDMFWVNTVIVLASSVPMIWAVRAARQDKTEQVKLALGVTTILGIAFVVGQFMAFSQMVGFHEHFTGGAVSHSFVYVLSGAHGLHLISGVVVLAIVLNAAMRGRVHKDNMNTLEMCATYWHFLGVLWLYLFVFLLLNK</sequence>
<feature type="transmembrane region" description="Helical" evidence="7">
    <location>
        <begin position="130"/>
        <end position="153"/>
    </location>
</feature>
<evidence type="ECO:0000313" key="10">
    <source>
        <dbReference type="Proteomes" id="UP001319080"/>
    </source>
</evidence>
<dbReference type="PANTHER" id="PTHR11403:SF10">
    <property type="entry name" value="CYTOCHROME C OXIDASE"/>
    <property type="match status" value="1"/>
</dbReference>
<reference evidence="9 10" key="1">
    <citation type="submission" date="2021-05" db="EMBL/GenBank/DDBJ databases">
        <title>A Polyphasic approach of four new species of the genus Ohtaekwangia: Ohtaekwangia histidinii sp. nov., Ohtaekwangia cretensis sp. nov., Ohtaekwangia indiensis sp. nov., Ohtaekwangia reichenbachii sp. nov. from diverse environment.</title>
        <authorList>
            <person name="Octaviana S."/>
        </authorList>
    </citation>
    <scope>NUCLEOTIDE SEQUENCE [LARGE SCALE GENOMIC DNA]</scope>
    <source>
        <strain evidence="9 10">PWU5</strain>
    </source>
</reference>
<dbReference type="Pfam" id="PF00510">
    <property type="entry name" value="COX3"/>
    <property type="match status" value="1"/>
</dbReference>
<dbReference type="RefSeq" id="WP_254084808.1">
    <property type="nucleotide sequence ID" value="NZ_JAHESE010000011.1"/>
</dbReference>